<accession>A0A154P5I2</accession>
<organism evidence="1 2">
    <name type="scientific">Dufourea novaeangliae</name>
    <name type="common">Sweat bee</name>
    <dbReference type="NCBI Taxonomy" id="178035"/>
    <lineage>
        <taxon>Eukaryota</taxon>
        <taxon>Metazoa</taxon>
        <taxon>Ecdysozoa</taxon>
        <taxon>Arthropoda</taxon>
        <taxon>Hexapoda</taxon>
        <taxon>Insecta</taxon>
        <taxon>Pterygota</taxon>
        <taxon>Neoptera</taxon>
        <taxon>Endopterygota</taxon>
        <taxon>Hymenoptera</taxon>
        <taxon>Apocrita</taxon>
        <taxon>Aculeata</taxon>
        <taxon>Apoidea</taxon>
        <taxon>Anthophila</taxon>
        <taxon>Halictidae</taxon>
        <taxon>Rophitinae</taxon>
        <taxon>Dufourea</taxon>
    </lineage>
</organism>
<gene>
    <name evidence="1" type="ORF">WN55_10505</name>
</gene>
<reference evidence="1 2" key="1">
    <citation type="submission" date="2015-07" db="EMBL/GenBank/DDBJ databases">
        <title>The genome of Dufourea novaeangliae.</title>
        <authorList>
            <person name="Pan H."/>
            <person name="Kapheim K."/>
        </authorList>
    </citation>
    <scope>NUCLEOTIDE SEQUENCE [LARGE SCALE GENOMIC DNA]</scope>
    <source>
        <strain evidence="1">0120121106</strain>
        <tissue evidence="1">Whole body</tissue>
    </source>
</reference>
<dbReference type="EMBL" id="KQ434809">
    <property type="protein sequence ID" value="KZC06594.1"/>
    <property type="molecule type" value="Genomic_DNA"/>
</dbReference>
<dbReference type="Proteomes" id="UP000076502">
    <property type="component" value="Unassembled WGS sequence"/>
</dbReference>
<proteinExistence type="predicted"/>
<keyword evidence="2" id="KW-1185">Reference proteome</keyword>
<evidence type="ECO:0000313" key="2">
    <source>
        <dbReference type="Proteomes" id="UP000076502"/>
    </source>
</evidence>
<evidence type="ECO:0000313" key="1">
    <source>
        <dbReference type="EMBL" id="KZC06594.1"/>
    </source>
</evidence>
<dbReference type="AlphaFoldDB" id="A0A154P5I2"/>
<name>A0A154P5I2_DUFNO</name>
<protein>
    <submittedName>
        <fullName evidence="1">Uncharacterized protein</fullName>
    </submittedName>
</protein>
<sequence>MKQTIDVRFVSFQVNFNELLLFIEENDPRSPYGRRRMQEIPCTSFRFRFLSSIIDRMFGGVHTAQATVQGTDDV</sequence>